<name>A0A0E9PC72_ANGAN</name>
<reference evidence="1" key="2">
    <citation type="journal article" date="2015" name="Fish Shellfish Immunol.">
        <title>Early steps in the European eel (Anguilla anguilla)-Vibrio vulnificus interaction in the gills: Role of the RtxA13 toxin.</title>
        <authorList>
            <person name="Callol A."/>
            <person name="Pajuelo D."/>
            <person name="Ebbesson L."/>
            <person name="Teles M."/>
            <person name="MacKenzie S."/>
            <person name="Amaro C."/>
        </authorList>
    </citation>
    <scope>NUCLEOTIDE SEQUENCE</scope>
</reference>
<proteinExistence type="predicted"/>
<reference evidence="1" key="1">
    <citation type="submission" date="2014-11" db="EMBL/GenBank/DDBJ databases">
        <authorList>
            <person name="Amaro Gonzalez C."/>
        </authorList>
    </citation>
    <scope>NUCLEOTIDE SEQUENCE</scope>
</reference>
<evidence type="ECO:0000313" key="1">
    <source>
        <dbReference type="EMBL" id="JAH01862.1"/>
    </source>
</evidence>
<accession>A0A0E9PC72</accession>
<dbReference type="EMBL" id="GBXM01106715">
    <property type="protein sequence ID" value="JAH01862.1"/>
    <property type="molecule type" value="Transcribed_RNA"/>
</dbReference>
<organism evidence="1">
    <name type="scientific">Anguilla anguilla</name>
    <name type="common">European freshwater eel</name>
    <name type="synonym">Muraena anguilla</name>
    <dbReference type="NCBI Taxonomy" id="7936"/>
    <lineage>
        <taxon>Eukaryota</taxon>
        <taxon>Metazoa</taxon>
        <taxon>Chordata</taxon>
        <taxon>Craniata</taxon>
        <taxon>Vertebrata</taxon>
        <taxon>Euteleostomi</taxon>
        <taxon>Actinopterygii</taxon>
        <taxon>Neopterygii</taxon>
        <taxon>Teleostei</taxon>
        <taxon>Anguilliformes</taxon>
        <taxon>Anguillidae</taxon>
        <taxon>Anguilla</taxon>
    </lineage>
</organism>
<dbReference type="AlphaFoldDB" id="A0A0E9PC72"/>
<sequence>MGSYTLLLKYKSINPGLMMRV</sequence>
<protein>
    <submittedName>
        <fullName evidence="1">Uncharacterized protein</fullName>
    </submittedName>
</protein>